<protein>
    <recommendedName>
        <fullName evidence="10">Glucose-methanol-choline oxidoreductase C-terminal domain-containing protein</fullName>
    </recommendedName>
</protein>
<dbReference type="SUPFAM" id="SSF51905">
    <property type="entry name" value="FAD/NAD(P)-binding domain"/>
    <property type="match status" value="1"/>
</dbReference>
<keyword evidence="5" id="KW-0560">Oxidoreductase</keyword>
<evidence type="ECO:0000313" key="9">
    <source>
        <dbReference type="Proteomes" id="UP000480410"/>
    </source>
</evidence>
<dbReference type="Proteomes" id="UP000480410">
    <property type="component" value="Unassembled WGS sequence"/>
</dbReference>
<keyword evidence="4" id="KW-0274">FAD</keyword>
<accession>A0A6M0CQ75</accession>
<comment type="similarity">
    <text evidence="2">Belongs to the GMC oxidoreductase family.</text>
</comment>
<comment type="caution">
    <text evidence="8">The sequence shown here is derived from an EMBL/GenBank/DDBJ whole genome shotgun (WGS) entry which is preliminary data.</text>
</comment>
<evidence type="ECO:0000313" key="8">
    <source>
        <dbReference type="EMBL" id="NER59695.1"/>
    </source>
</evidence>
<keyword evidence="3" id="KW-0285">Flavoprotein</keyword>
<feature type="domain" description="Glucose-methanol-choline oxidoreductase N-terminal" evidence="6">
    <location>
        <begin position="47"/>
        <end position="124"/>
    </location>
</feature>
<gene>
    <name evidence="8" type="ORF">G3435_06200</name>
</gene>
<dbReference type="InterPro" id="IPR007867">
    <property type="entry name" value="GMC_OxRtase_C"/>
</dbReference>
<dbReference type="Pfam" id="PF00732">
    <property type="entry name" value="GMC_oxred_N"/>
    <property type="match status" value="1"/>
</dbReference>
<sequence length="351" mass="37233">MRLPRQARFDGITRDLGLAVEAKLAAKSPLGDRPFHPFDGLAGTHAKLTLTSGVACTRVLLKNGRCTGLEYVDMRDASLRRKTAAAVVLCPSPLETTRILAASQLAQHSDGAQALGQGLTDHIVAAYLVLTDARDSPDTYKTTGHNVAYMPRIESPGKAYRGGFTVELHGPDPLDLLEDKYLAQIGVAAHEVGAYSAYLIYVIGELGPDAGRFVDLDDGQRDALGRALPRVNCQWTDEDRAIAADMDRTGRDIAESLASEHGGRVFRLLDTLSLGGAGISHEAGTCAMGTDPRRSVVGPDGQVHNVRGLFIGDASIMPTGLDCPPSLALVGLALNTADGVERALAQRALYA</sequence>
<dbReference type="PANTHER" id="PTHR42784">
    <property type="entry name" value="PYRANOSE 2-OXIDASE"/>
    <property type="match status" value="1"/>
</dbReference>
<evidence type="ECO:0000259" key="7">
    <source>
        <dbReference type="Pfam" id="PF05199"/>
    </source>
</evidence>
<dbReference type="AlphaFoldDB" id="A0A6M0CQ75"/>
<name>A0A6M0CQ75_9PSED</name>
<evidence type="ECO:0000256" key="2">
    <source>
        <dbReference type="ARBA" id="ARBA00010790"/>
    </source>
</evidence>
<reference evidence="8 9" key="1">
    <citation type="submission" date="2020-02" db="EMBL/GenBank/DDBJ databases">
        <title>Broccoli isolated Pseudomonas sp.</title>
        <authorList>
            <person name="Fujikawa T."/>
            <person name="Sawada H."/>
        </authorList>
    </citation>
    <scope>NUCLEOTIDE SEQUENCE [LARGE SCALE GENOMIC DNA]</scope>
    <source>
        <strain evidence="8 9">MAFF212428</strain>
    </source>
</reference>
<evidence type="ECO:0008006" key="10">
    <source>
        <dbReference type="Google" id="ProtNLM"/>
    </source>
</evidence>
<dbReference type="EMBL" id="JAAHBV010000104">
    <property type="protein sequence ID" value="NER59695.1"/>
    <property type="molecule type" value="Genomic_DNA"/>
</dbReference>
<dbReference type="InterPro" id="IPR051473">
    <property type="entry name" value="P2Ox-like"/>
</dbReference>
<dbReference type="InterPro" id="IPR000172">
    <property type="entry name" value="GMC_OxRdtase_N"/>
</dbReference>
<dbReference type="Gene3D" id="3.30.560.10">
    <property type="entry name" value="Glucose Oxidase, domain 3"/>
    <property type="match status" value="1"/>
</dbReference>
<evidence type="ECO:0000256" key="4">
    <source>
        <dbReference type="ARBA" id="ARBA00022827"/>
    </source>
</evidence>
<evidence type="ECO:0000256" key="1">
    <source>
        <dbReference type="ARBA" id="ARBA00001974"/>
    </source>
</evidence>
<dbReference type="Pfam" id="PF05199">
    <property type="entry name" value="GMC_oxred_C"/>
    <property type="match status" value="1"/>
</dbReference>
<feature type="domain" description="Glucose-methanol-choline oxidoreductase C-terminal" evidence="7">
    <location>
        <begin position="214"/>
        <end position="333"/>
    </location>
</feature>
<dbReference type="PANTHER" id="PTHR42784:SF1">
    <property type="entry name" value="PYRANOSE 2-OXIDASE"/>
    <property type="match status" value="1"/>
</dbReference>
<evidence type="ECO:0000256" key="3">
    <source>
        <dbReference type="ARBA" id="ARBA00022630"/>
    </source>
</evidence>
<organism evidence="8 9">
    <name type="scientific">Pseudomonas brassicae</name>
    <dbReference type="NCBI Taxonomy" id="2708063"/>
    <lineage>
        <taxon>Bacteria</taxon>
        <taxon>Pseudomonadati</taxon>
        <taxon>Pseudomonadota</taxon>
        <taxon>Gammaproteobacteria</taxon>
        <taxon>Pseudomonadales</taxon>
        <taxon>Pseudomonadaceae</taxon>
        <taxon>Pseudomonas</taxon>
    </lineage>
</organism>
<dbReference type="Gene3D" id="3.50.50.60">
    <property type="entry name" value="FAD/NAD(P)-binding domain"/>
    <property type="match status" value="1"/>
</dbReference>
<comment type="cofactor">
    <cofactor evidence="1">
        <name>FAD</name>
        <dbReference type="ChEBI" id="CHEBI:57692"/>
    </cofactor>
</comment>
<dbReference type="GO" id="GO:0050660">
    <property type="term" value="F:flavin adenine dinucleotide binding"/>
    <property type="evidence" value="ECO:0007669"/>
    <property type="project" value="InterPro"/>
</dbReference>
<proteinExistence type="inferred from homology"/>
<evidence type="ECO:0000256" key="5">
    <source>
        <dbReference type="ARBA" id="ARBA00023002"/>
    </source>
</evidence>
<dbReference type="InterPro" id="IPR036188">
    <property type="entry name" value="FAD/NAD-bd_sf"/>
</dbReference>
<evidence type="ECO:0000259" key="6">
    <source>
        <dbReference type="Pfam" id="PF00732"/>
    </source>
</evidence>
<dbReference type="GO" id="GO:0016614">
    <property type="term" value="F:oxidoreductase activity, acting on CH-OH group of donors"/>
    <property type="evidence" value="ECO:0007669"/>
    <property type="project" value="InterPro"/>
</dbReference>